<dbReference type="Proteomes" id="UP001140453">
    <property type="component" value="Unassembled WGS sequence"/>
</dbReference>
<dbReference type="PANTHER" id="PTHR43441">
    <property type="entry name" value="RIBOSOMAL-PROTEIN-SERINE ACETYLTRANSFERASE"/>
    <property type="match status" value="1"/>
</dbReference>
<dbReference type="PANTHER" id="PTHR43441:SF5">
    <property type="entry name" value="FAMILY ACETYLTRANSFERASE, PUTATIVE-RELATED"/>
    <property type="match status" value="1"/>
</dbReference>
<dbReference type="InterPro" id="IPR000182">
    <property type="entry name" value="GNAT_dom"/>
</dbReference>
<sequence length="255" mass="28012">MSTSPVFCLPIQTPIFNDKVKLVPFEADIHSYSFVSQTQSCPELFAYMPSGYFDSVDEFNALITQPGNTLSYTNPGTFLFAIIDLTREHSAEDEEGELAGIVGYLNTSKRNQFAEIGPVIVLPKYQQTHVASNAVGLLMRTAYAPPEEGGLGLVRTEWMCNAANVPSMKVAERMGYQKVGVIPYHMKFPLGRTKGKVGNAKALPPGSDPDDVWRDTVIYSLSWDVWKAEARSKVEKAMARGNQSATFSPSISTKG</sequence>
<dbReference type="OrthoDB" id="41238at2759"/>
<keyword evidence="3" id="KW-1185">Reference proteome</keyword>
<evidence type="ECO:0000313" key="3">
    <source>
        <dbReference type="Proteomes" id="UP001140453"/>
    </source>
</evidence>
<protein>
    <recommendedName>
        <fullName evidence="1">N-acetyltransferase domain-containing protein</fullName>
    </recommendedName>
</protein>
<organism evidence="2 3">
    <name type="scientific">Gnomoniopsis smithogilvyi</name>
    <dbReference type="NCBI Taxonomy" id="1191159"/>
    <lineage>
        <taxon>Eukaryota</taxon>
        <taxon>Fungi</taxon>
        <taxon>Dikarya</taxon>
        <taxon>Ascomycota</taxon>
        <taxon>Pezizomycotina</taxon>
        <taxon>Sordariomycetes</taxon>
        <taxon>Sordariomycetidae</taxon>
        <taxon>Diaporthales</taxon>
        <taxon>Gnomoniaceae</taxon>
        <taxon>Gnomoniopsis</taxon>
    </lineage>
</organism>
<dbReference type="CDD" id="cd04301">
    <property type="entry name" value="NAT_SF"/>
    <property type="match status" value="1"/>
</dbReference>
<dbReference type="EMBL" id="JAPEVB010000003">
    <property type="protein sequence ID" value="KAJ4391688.1"/>
    <property type="molecule type" value="Genomic_DNA"/>
</dbReference>
<feature type="domain" description="N-acetyltransferase" evidence="1">
    <location>
        <begin position="21"/>
        <end position="177"/>
    </location>
</feature>
<dbReference type="AlphaFoldDB" id="A0A9W8YUH7"/>
<name>A0A9W8YUH7_9PEZI</name>
<accession>A0A9W8YUH7</accession>
<evidence type="ECO:0000313" key="2">
    <source>
        <dbReference type="EMBL" id="KAJ4391688.1"/>
    </source>
</evidence>
<dbReference type="InterPro" id="IPR051908">
    <property type="entry name" value="Ribosomal_N-acetyltransferase"/>
</dbReference>
<dbReference type="SUPFAM" id="SSF55729">
    <property type="entry name" value="Acyl-CoA N-acyltransferases (Nat)"/>
    <property type="match status" value="1"/>
</dbReference>
<evidence type="ECO:0000259" key="1">
    <source>
        <dbReference type="Pfam" id="PF13302"/>
    </source>
</evidence>
<gene>
    <name evidence="2" type="ORF">N0V93_005308</name>
</gene>
<reference evidence="2" key="1">
    <citation type="submission" date="2022-10" db="EMBL/GenBank/DDBJ databases">
        <title>Tapping the CABI collections for fungal endophytes: first genome assemblies for Collariella, Neodidymelliopsis, Ascochyta clinopodiicola, Didymella pomorum, Didymosphaeria variabile, Neocosmospora piperis and Neocucurbitaria cava.</title>
        <authorList>
            <person name="Hill R."/>
        </authorList>
    </citation>
    <scope>NUCLEOTIDE SEQUENCE</scope>
    <source>
        <strain evidence="2">IMI 355082</strain>
    </source>
</reference>
<proteinExistence type="predicted"/>
<dbReference type="Pfam" id="PF13302">
    <property type="entry name" value="Acetyltransf_3"/>
    <property type="match status" value="1"/>
</dbReference>
<dbReference type="GO" id="GO:0008999">
    <property type="term" value="F:protein-N-terminal-alanine acetyltransferase activity"/>
    <property type="evidence" value="ECO:0007669"/>
    <property type="project" value="TreeGrafter"/>
</dbReference>
<dbReference type="InterPro" id="IPR016181">
    <property type="entry name" value="Acyl_CoA_acyltransferase"/>
</dbReference>
<dbReference type="GO" id="GO:1990189">
    <property type="term" value="F:protein N-terminal-serine acetyltransferase activity"/>
    <property type="evidence" value="ECO:0007669"/>
    <property type="project" value="TreeGrafter"/>
</dbReference>
<comment type="caution">
    <text evidence="2">The sequence shown here is derived from an EMBL/GenBank/DDBJ whole genome shotgun (WGS) entry which is preliminary data.</text>
</comment>
<dbReference type="Gene3D" id="3.40.630.30">
    <property type="match status" value="1"/>
</dbReference>